<feature type="domain" description="Formyl transferase N-terminal" evidence="1">
    <location>
        <begin position="55"/>
        <end position="162"/>
    </location>
</feature>
<dbReference type="PANTHER" id="PTHR11138:SF5">
    <property type="entry name" value="METHIONYL-TRNA FORMYLTRANSFERASE, MITOCHONDRIAL"/>
    <property type="match status" value="1"/>
</dbReference>
<dbReference type="PANTHER" id="PTHR11138">
    <property type="entry name" value="METHIONYL-TRNA FORMYLTRANSFERASE"/>
    <property type="match status" value="1"/>
</dbReference>
<dbReference type="OrthoDB" id="1092294at2"/>
<dbReference type="InterPro" id="IPR011034">
    <property type="entry name" value="Formyl_transferase-like_C_sf"/>
</dbReference>
<evidence type="ECO:0000259" key="1">
    <source>
        <dbReference type="Pfam" id="PF00551"/>
    </source>
</evidence>
<dbReference type="RefSeq" id="WP_106523323.1">
    <property type="nucleotide sequence ID" value="NZ_PYGD01000005.1"/>
</dbReference>
<gene>
    <name evidence="3" type="ORF">B0I18_1052</name>
</gene>
<comment type="caution">
    <text evidence="3">The sequence shown here is derived from an EMBL/GenBank/DDBJ whole genome shotgun (WGS) entry which is preliminary data.</text>
</comment>
<name>A0A2P8D2J8_9BACT</name>
<feature type="domain" description="Formyl transferase C-terminal" evidence="2">
    <location>
        <begin position="203"/>
        <end position="279"/>
    </location>
</feature>
<dbReference type="Proteomes" id="UP000240572">
    <property type="component" value="Unassembled WGS sequence"/>
</dbReference>
<dbReference type="Pfam" id="PF00551">
    <property type="entry name" value="Formyl_trans_N"/>
    <property type="match status" value="1"/>
</dbReference>
<dbReference type="GO" id="GO:0004479">
    <property type="term" value="F:methionyl-tRNA formyltransferase activity"/>
    <property type="evidence" value="ECO:0007669"/>
    <property type="project" value="TreeGrafter"/>
</dbReference>
<dbReference type="InterPro" id="IPR005793">
    <property type="entry name" value="Formyl_trans_C"/>
</dbReference>
<dbReference type="GO" id="GO:0005829">
    <property type="term" value="C:cytosol"/>
    <property type="evidence" value="ECO:0007669"/>
    <property type="project" value="TreeGrafter"/>
</dbReference>
<dbReference type="EMBL" id="PYGD01000005">
    <property type="protein sequence ID" value="PSK91419.1"/>
    <property type="molecule type" value="Genomic_DNA"/>
</dbReference>
<dbReference type="InterPro" id="IPR001555">
    <property type="entry name" value="GART_AS"/>
</dbReference>
<dbReference type="InterPro" id="IPR036477">
    <property type="entry name" value="Formyl_transf_N_sf"/>
</dbReference>
<dbReference type="SUPFAM" id="SSF50486">
    <property type="entry name" value="FMT C-terminal domain-like"/>
    <property type="match status" value="1"/>
</dbReference>
<accession>A0A2P8D2J8</accession>
<organism evidence="3 4">
    <name type="scientific">Taibaiella chishuiensis</name>
    <dbReference type="NCBI Taxonomy" id="1434707"/>
    <lineage>
        <taxon>Bacteria</taxon>
        <taxon>Pseudomonadati</taxon>
        <taxon>Bacteroidota</taxon>
        <taxon>Chitinophagia</taxon>
        <taxon>Chitinophagales</taxon>
        <taxon>Chitinophagaceae</taxon>
        <taxon>Taibaiella</taxon>
    </lineage>
</organism>
<dbReference type="Pfam" id="PF02911">
    <property type="entry name" value="Formyl_trans_C"/>
    <property type="match status" value="1"/>
</dbReference>
<dbReference type="InterPro" id="IPR002376">
    <property type="entry name" value="Formyl_transf_N"/>
</dbReference>
<protein>
    <submittedName>
        <fullName evidence="3">Methionyl-tRNA formyltransferase</fullName>
    </submittedName>
</protein>
<keyword evidence="3" id="KW-0808">Transferase</keyword>
<evidence type="ECO:0000259" key="2">
    <source>
        <dbReference type="Pfam" id="PF02911"/>
    </source>
</evidence>
<evidence type="ECO:0000313" key="4">
    <source>
        <dbReference type="Proteomes" id="UP000240572"/>
    </source>
</evidence>
<dbReference type="AlphaFoldDB" id="A0A2P8D2J8"/>
<proteinExistence type="predicted"/>
<dbReference type="SUPFAM" id="SSF53328">
    <property type="entry name" value="Formyltransferase"/>
    <property type="match status" value="1"/>
</dbReference>
<evidence type="ECO:0000313" key="3">
    <source>
        <dbReference type="EMBL" id="PSK91419.1"/>
    </source>
</evidence>
<dbReference type="PROSITE" id="PS00373">
    <property type="entry name" value="GART"/>
    <property type="match status" value="1"/>
</dbReference>
<keyword evidence="4" id="KW-1185">Reference proteome</keyword>
<reference evidence="3 4" key="1">
    <citation type="submission" date="2018-03" db="EMBL/GenBank/DDBJ databases">
        <title>Genomic Encyclopedia of Type Strains, Phase III (KMG-III): the genomes of soil and plant-associated and newly described type strains.</title>
        <authorList>
            <person name="Whitman W."/>
        </authorList>
    </citation>
    <scope>NUCLEOTIDE SEQUENCE [LARGE SCALE GENOMIC DNA]</scope>
    <source>
        <strain evidence="3 4">CGMCC 1.12700</strain>
    </source>
</reference>
<dbReference type="Gene3D" id="3.40.50.12230">
    <property type="match status" value="1"/>
</dbReference>
<sequence>MKLALICNNKVALPALDMLVSKGANLCVATSAVNTELYHALQPYGLKYGTSITSFEPVLFETQLYAWLDMEKPDAVLMMTCPFRIPEAALAIPRLGFINFHYGLLPAYRGPNPVFEQIKRREQAGGITVHVVDKGIDTGAIVMKRTLPIAAQETFGIHMDKLALLGAGMTEELLQLLLQGDPLQTTPQNKAEAAYYPGPGISDVKVQWGSMPAEAIEALVNACVPWNYGAATALNGGTIGISKVTILYKEPVAKLQYPGTILTIDPQSRLTVLSADRLVIRLDTVFVAGNFIPGYQLASYGVVPGMFFN</sequence>